<dbReference type="InterPro" id="IPR013324">
    <property type="entry name" value="RNA_pol_sigma_r3/r4-like"/>
</dbReference>
<dbReference type="Pfam" id="PF04542">
    <property type="entry name" value="Sigma70_r2"/>
    <property type="match status" value="1"/>
</dbReference>
<dbReference type="Pfam" id="PF08281">
    <property type="entry name" value="Sigma70_r4_2"/>
    <property type="match status" value="1"/>
</dbReference>
<dbReference type="PANTHER" id="PTHR43133">
    <property type="entry name" value="RNA POLYMERASE ECF-TYPE SIGMA FACTO"/>
    <property type="match status" value="1"/>
</dbReference>
<dbReference type="GO" id="GO:0003677">
    <property type="term" value="F:DNA binding"/>
    <property type="evidence" value="ECO:0007669"/>
    <property type="project" value="UniProtKB-KW"/>
</dbReference>
<organism evidence="8">
    <name type="scientific">uncultured Armatimonadetes bacterium</name>
    <dbReference type="NCBI Taxonomy" id="157466"/>
    <lineage>
        <taxon>Bacteria</taxon>
        <taxon>Bacillati</taxon>
        <taxon>Armatimonadota</taxon>
        <taxon>environmental samples</taxon>
    </lineage>
</organism>
<gene>
    <name evidence="8" type="ORF">AVDCRST_MAG63-3548</name>
</gene>
<evidence type="ECO:0000313" key="8">
    <source>
        <dbReference type="EMBL" id="CAA9280975.1"/>
    </source>
</evidence>
<protein>
    <submittedName>
        <fullName evidence="8">RNA polymerase sigma factor RpoE</fullName>
    </submittedName>
</protein>
<evidence type="ECO:0000259" key="6">
    <source>
        <dbReference type="Pfam" id="PF04542"/>
    </source>
</evidence>
<dbReference type="SUPFAM" id="SSF88946">
    <property type="entry name" value="Sigma2 domain of RNA polymerase sigma factors"/>
    <property type="match status" value="1"/>
</dbReference>
<comment type="similarity">
    <text evidence="1">Belongs to the sigma-70 factor family. ECF subfamily.</text>
</comment>
<accession>A0A6J4JKN0</accession>
<name>A0A6J4JKN0_9BACT</name>
<dbReference type="AlphaFoldDB" id="A0A6J4JKN0"/>
<dbReference type="InterPro" id="IPR007627">
    <property type="entry name" value="RNA_pol_sigma70_r2"/>
</dbReference>
<evidence type="ECO:0000256" key="3">
    <source>
        <dbReference type="ARBA" id="ARBA00023082"/>
    </source>
</evidence>
<dbReference type="EMBL" id="CADCTO010000473">
    <property type="protein sequence ID" value="CAA9280975.1"/>
    <property type="molecule type" value="Genomic_DNA"/>
</dbReference>
<dbReference type="PANTHER" id="PTHR43133:SF8">
    <property type="entry name" value="RNA POLYMERASE SIGMA FACTOR HI_1459-RELATED"/>
    <property type="match status" value="1"/>
</dbReference>
<keyword evidence="2" id="KW-0805">Transcription regulation</keyword>
<evidence type="ECO:0000256" key="1">
    <source>
        <dbReference type="ARBA" id="ARBA00010641"/>
    </source>
</evidence>
<dbReference type="GO" id="GO:0016987">
    <property type="term" value="F:sigma factor activity"/>
    <property type="evidence" value="ECO:0007669"/>
    <property type="project" value="UniProtKB-KW"/>
</dbReference>
<keyword evidence="5" id="KW-0804">Transcription</keyword>
<dbReference type="InterPro" id="IPR039425">
    <property type="entry name" value="RNA_pol_sigma-70-like"/>
</dbReference>
<feature type="domain" description="RNA polymerase sigma factor 70 region 4 type 2" evidence="7">
    <location>
        <begin position="131"/>
        <end position="183"/>
    </location>
</feature>
<evidence type="ECO:0000259" key="7">
    <source>
        <dbReference type="Pfam" id="PF08281"/>
    </source>
</evidence>
<keyword evidence="4" id="KW-0238">DNA-binding</keyword>
<keyword evidence="3" id="KW-0731">Sigma factor</keyword>
<sequence>MADFESERELIEQSREGDTAAFDLLVRRYEKQIYNTAYRLCNSYDDAADIAQEAFVRAFSNLKSFRGDAAFSTWLHRIVTNVFLDERKKQRARPHRSLEEVLALEESTVTRQFEDPGPGPQDRVEGRERRELLEQAIAVLPEAQRVMVVLYHTQSRSYEEIAQIMGLPMGTVKSRLNRARLALRDKLLPVAELFGVPARPNK</sequence>
<evidence type="ECO:0000256" key="4">
    <source>
        <dbReference type="ARBA" id="ARBA00023125"/>
    </source>
</evidence>
<dbReference type="CDD" id="cd06171">
    <property type="entry name" value="Sigma70_r4"/>
    <property type="match status" value="1"/>
</dbReference>
<feature type="domain" description="RNA polymerase sigma-70 region 2" evidence="6">
    <location>
        <begin position="25"/>
        <end position="92"/>
    </location>
</feature>
<dbReference type="InterPro" id="IPR013249">
    <property type="entry name" value="RNA_pol_sigma70_r4_t2"/>
</dbReference>
<dbReference type="NCBIfam" id="TIGR02937">
    <property type="entry name" value="sigma70-ECF"/>
    <property type="match status" value="1"/>
</dbReference>
<dbReference type="Gene3D" id="1.10.10.10">
    <property type="entry name" value="Winged helix-like DNA-binding domain superfamily/Winged helix DNA-binding domain"/>
    <property type="match status" value="1"/>
</dbReference>
<evidence type="ECO:0000256" key="2">
    <source>
        <dbReference type="ARBA" id="ARBA00023015"/>
    </source>
</evidence>
<dbReference type="InterPro" id="IPR036388">
    <property type="entry name" value="WH-like_DNA-bd_sf"/>
</dbReference>
<dbReference type="Gene3D" id="1.10.1740.10">
    <property type="match status" value="1"/>
</dbReference>
<evidence type="ECO:0000256" key="5">
    <source>
        <dbReference type="ARBA" id="ARBA00023163"/>
    </source>
</evidence>
<dbReference type="InterPro" id="IPR013325">
    <property type="entry name" value="RNA_pol_sigma_r2"/>
</dbReference>
<dbReference type="GO" id="GO:0006352">
    <property type="term" value="P:DNA-templated transcription initiation"/>
    <property type="evidence" value="ECO:0007669"/>
    <property type="project" value="InterPro"/>
</dbReference>
<proteinExistence type="inferred from homology"/>
<dbReference type="SUPFAM" id="SSF88659">
    <property type="entry name" value="Sigma3 and sigma4 domains of RNA polymerase sigma factors"/>
    <property type="match status" value="1"/>
</dbReference>
<dbReference type="InterPro" id="IPR014284">
    <property type="entry name" value="RNA_pol_sigma-70_dom"/>
</dbReference>
<reference evidence="8" key="1">
    <citation type="submission" date="2020-02" db="EMBL/GenBank/DDBJ databases">
        <authorList>
            <person name="Meier V. D."/>
        </authorList>
    </citation>
    <scope>NUCLEOTIDE SEQUENCE</scope>
    <source>
        <strain evidence="8">AVDCRST_MAG63</strain>
    </source>
</reference>